<sequence>MIAGPPPRWAYLAGCPLLKILLFVLLMEIPHSTLRVDSIDGSFHWNFSEIQWLLAVAMAATIAFYALQGSDPGYVTEVREMAMEGGGLLEDCDDEASDEEKLKREIEYRKRKIVLMELALVSSDASSTDGEAKIATTTMDFCTPLRSYHCAYCNKCVATFDHHCFFIGTCIGERNHCRFWWFILLSCIEVSTCLGIIHSGFRSEGSLKLWLKSNGMALAAAMFFWFFALLTYSLCGFHTFLMLTNSTTRELGKGPEKLKYLHGTRECDLPFSHGVCGNLRAFCCLRPGWCKADWAPHTWKPVGKIDRDSDNIWDNLWENKTTRSAFEIPKIAGMENALADENDTWRKHYLKEIQTNRDLTRQLKELNHKLELEREKNAAFDRLAVEPQVNDDAAKPCDACIVLQRELDILRARHAALAERYKMLERDFAQSRSSTKQAPPPPLLLPVAPVATKSTDASKTKRPSSSADIDSACQSVFNQNNNTPHVMQAAALEPATGKNLFQYGLLFGYAAVDEFHETAAFKRCRSVPESGRHAPPAPRHQISSANLKSPTSSLWPFGKIKPPEAKRVTHAPKVMSAFPSPLPAAASDIAGLMELCFPHGEASPSHWGPETAALLHRTEASFVLRLSGQQLAGPTVQYAMCVTTTTANDEGAPVQRCFCLVSMHPFFSLFFKILHGIIALCNVQRGASDVFEDVLGRLHATPVPAMGGWSCFRLEASYPLLTFHRPHSRDAASQHRQFVLEWTSAVLFSKVSLDHLLVVLGLLSCETKLVVLAPDPTVVTSCVLALAALLAPLQWAGALLTLIPHRLDELLDAPVPVLAGQVLGADDAVRPLPNVVQLVVERNAVLLHADDLPRLHETKWPASDQLRHELRAAADKLFGQRLTPQSIERDQVEACELLSGAIHAHLEALVTAEATGPFFDRFRATQMFADLAGDTAPDDDGDNDGSASDCDGDAILYDA</sequence>
<evidence type="ECO:0000256" key="3">
    <source>
        <dbReference type="ARBA" id="ARBA00022989"/>
    </source>
</evidence>
<dbReference type="InterPro" id="IPR051942">
    <property type="entry name" value="DENN_domain_containing_2"/>
</dbReference>
<feature type="coiled-coil region" evidence="5">
    <location>
        <begin position="349"/>
        <end position="383"/>
    </location>
</feature>
<dbReference type="PANTHER" id="PTHR15288">
    <property type="entry name" value="DENN DOMAIN-CONTAINING PROTEIN 2"/>
    <property type="match status" value="1"/>
</dbReference>
<name>A0A1V9Z7K6_ACHHY</name>
<dbReference type="Gene3D" id="3.30.450.200">
    <property type="match status" value="1"/>
</dbReference>
<keyword evidence="3 7" id="KW-1133">Transmembrane helix</keyword>
<dbReference type="GO" id="GO:0016409">
    <property type="term" value="F:palmitoyltransferase activity"/>
    <property type="evidence" value="ECO:0007669"/>
    <property type="project" value="InterPro"/>
</dbReference>
<accession>A0A1V9Z7K6</accession>
<dbReference type="InterPro" id="IPR001194">
    <property type="entry name" value="cDENN_dom"/>
</dbReference>
<evidence type="ECO:0000313" key="9">
    <source>
        <dbReference type="EMBL" id="OQR93984.1"/>
    </source>
</evidence>
<dbReference type="OrthoDB" id="6019893at2759"/>
<dbReference type="GO" id="GO:0016020">
    <property type="term" value="C:membrane"/>
    <property type="evidence" value="ECO:0007669"/>
    <property type="project" value="UniProtKB-SubCell"/>
</dbReference>
<dbReference type="PROSITE" id="PS50216">
    <property type="entry name" value="DHHC"/>
    <property type="match status" value="1"/>
</dbReference>
<dbReference type="Pfam" id="PF02141">
    <property type="entry name" value="DENN"/>
    <property type="match status" value="1"/>
</dbReference>
<dbReference type="Proteomes" id="UP000243579">
    <property type="component" value="Unassembled WGS sequence"/>
</dbReference>
<dbReference type="PROSITE" id="PS50211">
    <property type="entry name" value="DENN"/>
    <property type="match status" value="1"/>
</dbReference>
<dbReference type="Gene3D" id="3.40.50.11500">
    <property type="match status" value="1"/>
</dbReference>
<gene>
    <name evidence="9" type="ORF">ACHHYP_01976</name>
</gene>
<evidence type="ECO:0000313" key="10">
    <source>
        <dbReference type="Proteomes" id="UP000243579"/>
    </source>
</evidence>
<feature type="region of interest" description="Disordered" evidence="6">
    <location>
        <begin position="528"/>
        <end position="548"/>
    </location>
</feature>
<organism evidence="9 10">
    <name type="scientific">Achlya hypogyna</name>
    <name type="common">Oomycete</name>
    <name type="synonym">Protoachlya hypogyna</name>
    <dbReference type="NCBI Taxonomy" id="1202772"/>
    <lineage>
        <taxon>Eukaryota</taxon>
        <taxon>Sar</taxon>
        <taxon>Stramenopiles</taxon>
        <taxon>Oomycota</taxon>
        <taxon>Saprolegniomycetes</taxon>
        <taxon>Saprolegniales</taxon>
        <taxon>Achlyaceae</taxon>
        <taxon>Achlya</taxon>
    </lineage>
</organism>
<feature type="transmembrane region" description="Helical" evidence="7">
    <location>
        <begin position="9"/>
        <end position="30"/>
    </location>
</feature>
<reference evidence="9 10" key="1">
    <citation type="journal article" date="2014" name="Genome Biol. Evol.">
        <title>The secreted proteins of Achlya hypogyna and Thraustotheca clavata identify the ancestral oomycete secretome and reveal gene acquisitions by horizontal gene transfer.</title>
        <authorList>
            <person name="Misner I."/>
            <person name="Blouin N."/>
            <person name="Leonard G."/>
            <person name="Richards T.A."/>
            <person name="Lane C.E."/>
        </authorList>
    </citation>
    <scope>NUCLEOTIDE SEQUENCE [LARGE SCALE GENOMIC DNA]</scope>
    <source>
        <strain evidence="9 10">ATCC 48635</strain>
    </source>
</reference>
<keyword evidence="10" id="KW-1185">Reference proteome</keyword>
<evidence type="ECO:0000256" key="7">
    <source>
        <dbReference type="SAM" id="Phobius"/>
    </source>
</evidence>
<evidence type="ECO:0000259" key="8">
    <source>
        <dbReference type="PROSITE" id="PS50211"/>
    </source>
</evidence>
<feature type="transmembrane region" description="Helical" evidence="7">
    <location>
        <begin position="50"/>
        <end position="67"/>
    </location>
</feature>
<evidence type="ECO:0000256" key="2">
    <source>
        <dbReference type="ARBA" id="ARBA00022692"/>
    </source>
</evidence>
<proteinExistence type="predicted"/>
<comment type="caution">
    <text evidence="9">The sequence shown here is derived from an EMBL/GenBank/DDBJ whole genome shotgun (WGS) entry which is preliminary data.</text>
</comment>
<feature type="transmembrane region" description="Helical" evidence="7">
    <location>
        <begin position="217"/>
        <end position="243"/>
    </location>
</feature>
<keyword evidence="5" id="KW-0175">Coiled coil</keyword>
<feature type="region of interest" description="Disordered" evidence="6">
    <location>
        <begin position="431"/>
        <end position="468"/>
    </location>
</feature>
<keyword evidence="4 7" id="KW-0472">Membrane</keyword>
<feature type="domain" description="UDENN" evidence="8">
    <location>
        <begin position="556"/>
        <end position="943"/>
    </location>
</feature>
<dbReference type="InterPro" id="IPR001594">
    <property type="entry name" value="Palmitoyltrfase_DHHC"/>
</dbReference>
<dbReference type="InterPro" id="IPR037516">
    <property type="entry name" value="Tripartite_DENN"/>
</dbReference>
<evidence type="ECO:0000256" key="5">
    <source>
        <dbReference type="SAM" id="Coils"/>
    </source>
</evidence>
<feature type="compositionally biased region" description="Polar residues" evidence="6">
    <location>
        <begin position="452"/>
        <end position="468"/>
    </location>
</feature>
<dbReference type="EMBL" id="JNBR01000384">
    <property type="protein sequence ID" value="OQR93984.1"/>
    <property type="molecule type" value="Genomic_DNA"/>
</dbReference>
<evidence type="ECO:0000256" key="1">
    <source>
        <dbReference type="ARBA" id="ARBA00004141"/>
    </source>
</evidence>
<protein>
    <submittedName>
        <fullName evidence="9">Zinc finger protein</fullName>
    </submittedName>
</protein>
<keyword evidence="2 7" id="KW-0812">Transmembrane</keyword>
<comment type="subcellular location">
    <subcellularLocation>
        <location evidence="1">Membrane</location>
        <topology evidence="1">Multi-pass membrane protein</topology>
    </subcellularLocation>
</comment>
<dbReference type="SMART" id="SM00799">
    <property type="entry name" value="DENN"/>
    <property type="match status" value="1"/>
</dbReference>
<feature type="region of interest" description="Disordered" evidence="6">
    <location>
        <begin position="933"/>
        <end position="952"/>
    </location>
</feature>
<evidence type="ECO:0000256" key="6">
    <source>
        <dbReference type="SAM" id="MobiDB-lite"/>
    </source>
</evidence>
<dbReference type="Pfam" id="PF01529">
    <property type="entry name" value="DHHC"/>
    <property type="match status" value="1"/>
</dbReference>
<dbReference type="PANTHER" id="PTHR15288:SF0">
    <property type="entry name" value="UDENN DOMAIN-CONTAINING PROTEIN"/>
    <property type="match status" value="1"/>
</dbReference>
<feature type="transmembrane region" description="Helical" evidence="7">
    <location>
        <begin position="179"/>
        <end position="197"/>
    </location>
</feature>
<dbReference type="AlphaFoldDB" id="A0A1V9Z7K6"/>
<evidence type="ECO:0000256" key="4">
    <source>
        <dbReference type="ARBA" id="ARBA00023136"/>
    </source>
</evidence>
<dbReference type="InterPro" id="IPR043153">
    <property type="entry name" value="DENN_C"/>
</dbReference>